<dbReference type="OrthoDB" id="5362512at2759"/>
<dbReference type="OMA" id="KISFAWC"/>
<reference evidence="3" key="1">
    <citation type="journal article" date="2011" name="Nat. Commun.">
        <title>Effector diversification within compartments of the Leptosphaeria maculans genome affected by Repeat-Induced Point mutations.</title>
        <authorList>
            <person name="Rouxel T."/>
            <person name="Grandaubert J."/>
            <person name="Hane J.K."/>
            <person name="Hoede C."/>
            <person name="van de Wouw A.P."/>
            <person name="Couloux A."/>
            <person name="Dominguez V."/>
            <person name="Anthouard V."/>
            <person name="Bally P."/>
            <person name="Bourras S."/>
            <person name="Cozijnsen A.J."/>
            <person name="Ciuffetti L.M."/>
            <person name="Degrave A."/>
            <person name="Dilmaghani A."/>
            <person name="Duret L."/>
            <person name="Fudal I."/>
            <person name="Goodwin S.B."/>
            <person name="Gout L."/>
            <person name="Glaser N."/>
            <person name="Linglin J."/>
            <person name="Kema G.H.J."/>
            <person name="Lapalu N."/>
            <person name="Lawrence C.B."/>
            <person name="May K."/>
            <person name="Meyer M."/>
            <person name="Ollivier B."/>
            <person name="Poulain J."/>
            <person name="Schoch C.L."/>
            <person name="Simon A."/>
            <person name="Spatafora J.W."/>
            <person name="Stachowiak A."/>
            <person name="Turgeon B.G."/>
            <person name="Tyler B.M."/>
            <person name="Vincent D."/>
            <person name="Weissenbach J."/>
            <person name="Amselem J."/>
            <person name="Quesneville H."/>
            <person name="Oliver R.P."/>
            <person name="Wincker P."/>
            <person name="Balesdent M.-H."/>
            <person name="Howlett B.J."/>
        </authorList>
    </citation>
    <scope>NUCLEOTIDE SEQUENCE [LARGE SCALE GENOMIC DNA]</scope>
    <source>
        <strain evidence="3">JN3 / isolate v23.1.3 / race Av1-4-5-6-7-8</strain>
    </source>
</reference>
<evidence type="ECO:0000313" key="2">
    <source>
        <dbReference type="EMBL" id="CBY02071.1"/>
    </source>
</evidence>
<dbReference type="STRING" id="985895.E5AC69"/>
<dbReference type="Proteomes" id="UP000002668">
    <property type="component" value="Genome"/>
</dbReference>
<dbReference type="PANTHER" id="PTHR33112">
    <property type="entry name" value="DOMAIN PROTEIN, PUTATIVE-RELATED"/>
    <property type="match status" value="1"/>
</dbReference>
<dbReference type="AlphaFoldDB" id="E5AC69"/>
<dbReference type="HOGENOM" id="CLU_002639_3_0_1"/>
<dbReference type="InterPro" id="IPR010730">
    <property type="entry name" value="HET"/>
</dbReference>
<name>E5AC69_LEPMJ</name>
<dbReference type="Pfam" id="PF06985">
    <property type="entry name" value="HET"/>
    <property type="match status" value="1"/>
</dbReference>
<dbReference type="EMBL" id="FP929139">
    <property type="protein sequence ID" value="CBY02071.1"/>
    <property type="molecule type" value="Genomic_DNA"/>
</dbReference>
<gene>
    <name evidence="2" type="ORF">LEMA_P008580.1</name>
</gene>
<organism evidence="2 3">
    <name type="scientific">Leptosphaeria maculans (strain JN3 / isolate v23.1.3 / race Av1-4-5-6-7-8)</name>
    <name type="common">Blackleg fungus</name>
    <name type="synonym">Phoma lingam</name>
    <dbReference type="NCBI Taxonomy" id="985895"/>
    <lineage>
        <taxon>Eukaryota</taxon>
        <taxon>Fungi</taxon>
        <taxon>Dikarya</taxon>
        <taxon>Ascomycota</taxon>
        <taxon>Pezizomycotina</taxon>
        <taxon>Dothideomycetes</taxon>
        <taxon>Pleosporomycetidae</taxon>
        <taxon>Pleosporales</taxon>
        <taxon>Pleosporineae</taxon>
        <taxon>Leptosphaeriaceae</taxon>
        <taxon>Plenodomus</taxon>
        <taxon>Plenodomus lingam/Leptosphaeria maculans species complex</taxon>
    </lineage>
</organism>
<sequence>MAANAGTTSRAFNELCNVCKEIMHAIRVEGQHGNLIHQHSLLSLSQSVDLACGICTVLLEHVKWEYLQGYALERETELLEEFFPILCSSDTSCVAWQSSFELTLTSEAVEDLNLTFTLDAVQDSSDEENDYKPASTTDSDPAHELVVSWLEQCVKGHARCNHRRPNKWFPTRVLDIGDSEDDIIRLINDRDALPNEPYATLSHCWGMYPTPKTLQENYKARCAKIHPDELTKTFMDAIQIIRSLGLRYIWIDSLCIVQDSPDDWGNEAARMSNVYRYGYINIAATGATNGSEGCHWDRSPDDIRPTIFAVAWSHLENGQSWRYQVVPDPDFWARKLLNEPLNQRGWILQERILAPRVIHFGRAQLFWECRETIACETYWKGLPPSLRQNTFVDVKTLDLGDAPQDERWPSRYTSDLEMPQTMMHRLWDMVLRYARPVKLQEVNFYAALNDASVYRDWTTIAELYSLGLLTMKQDKLVALSGIASVIVLDKGRDTHDGYLAGLWHSSLPLHLLWITEVYTRNRSAGPETCTPIAYLDHQPGQYIAPSWSWASIEGKISFAWCHNNYNTKERLATLEDARVVWAREGARFGSVEFGEVSVSAPVASVLWEDAAGNPGTTAPMSGTITHVFPIDHNHQMAVAVPPDAADQAEIRFDTVLQSRPSELVLVPVIGTAKKLAHERELVLGLVLHRLEGSTQFRRLGVFHTTRLRINRILRKLPRRTVTIV</sequence>
<proteinExistence type="predicted"/>
<evidence type="ECO:0000259" key="1">
    <source>
        <dbReference type="Pfam" id="PF06985"/>
    </source>
</evidence>
<dbReference type="GeneID" id="13286634"/>
<dbReference type="InParanoid" id="E5AC69"/>
<keyword evidence="3" id="KW-1185">Reference proteome</keyword>
<dbReference type="VEuPathDB" id="FungiDB:LEMA_P008580.1"/>
<dbReference type="RefSeq" id="XP_003845550.1">
    <property type="nucleotide sequence ID" value="XM_003845502.1"/>
</dbReference>
<protein>
    <recommendedName>
        <fullName evidence="1">Heterokaryon incompatibility domain-containing protein</fullName>
    </recommendedName>
</protein>
<dbReference type="PANTHER" id="PTHR33112:SF10">
    <property type="entry name" value="TOL"/>
    <property type="match status" value="1"/>
</dbReference>
<evidence type="ECO:0000313" key="3">
    <source>
        <dbReference type="Proteomes" id="UP000002668"/>
    </source>
</evidence>
<accession>E5AC69</accession>
<dbReference type="eggNOG" id="ENOG502S8TM">
    <property type="taxonomic scope" value="Eukaryota"/>
</dbReference>
<feature type="domain" description="Heterokaryon incompatibility" evidence="1">
    <location>
        <begin position="198"/>
        <end position="350"/>
    </location>
</feature>